<protein>
    <recommendedName>
        <fullName evidence="4">Protein-L-isoaspartate O-methyltransferase</fullName>
        <ecNumber evidence="3">2.1.1.77</ecNumber>
    </recommendedName>
    <alternativeName>
        <fullName evidence="11">L-isoaspartyl protein carboxyl methyltransferase</fullName>
    </alternativeName>
    <alternativeName>
        <fullName evidence="9">Protein L-isoaspartyl methyltransferase</fullName>
    </alternativeName>
    <alternativeName>
        <fullName evidence="10">Protein-beta-aspartate methyltransferase</fullName>
    </alternativeName>
</protein>
<keyword evidence="8" id="KW-0949">S-adenosyl-L-methionine</keyword>
<accession>A0ABN2RRC9</accession>
<dbReference type="InterPro" id="IPR029063">
    <property type="entry name" value="SAM-dependent_MTases_sf"/>
</dbReference>
<dbReference type="EC" id="2.1.1.77" evidence="3"/>
<evidence type="ECO:0000256" key="6">
    <source>
        <dbReference type="ARBA" id="ARBA00022603"/>
    </source>
</evidence>
<dbReference type="Proteomes" id="UP001501116">
    <property type="component" value="Unassembled WGS sequence"/>
</dbReference>
<evidence type="ECO:0000256" key="11">
    <source>
        <dbReference type="ARBA" id="ARBA00031350"/>
    </source>
</evidence>
<dbReference type="SUPFAM" id="SSF53335">
    <property type="entry name" value="S-adenosyl-L-methionine-dependent methyltransferases"/>
    <property type="match status" value="1"/>
</dbReference>
<dbReference type="GO" id="GO:0032259">
    <property type="term" value="P:methylation"/>
    <property type="evidence" value="ECO:0007669"/>
    <property type="project" value="UniProtKB-KW"/>
</dbReference>
<dbReference type="EMBL" id="BAAANN010000024">
    <property type="protein sequence ID" value="GAA1973596.1"/>
    <property type="molecule type" value="Genomic_DNA"/>
</dbReference>
<evidence type="ECO:0000256" key="5">
    <source>
        <dbReference type="ARBA" id="ARBA00022490"/>
    </source>
</evidence>
<evidence type="ECO:0000313" key="13">
    <source>
        <dbReference type="Proteomes" id="UP001501116"/>
    </source>
</evidence>
<keyword evidence="7" id="KW-0808">Transferase</keyword>
<evidence type="ECO:0000256" key="8">
    <source>
        <dbReference type="ARBA" id="ARBA00022691"/>
    </source>
</evidence>
<keyword evidence="6 12" id="KW-0489">Methyltransferase</keyword>
<evidence type="ECO:0000256" key="3">
    <source>
        <dbReference type="ARBA" id="ARBA00011890"/>
    </source>
</evidence>
<evidence type="ECO:0000256" key="4">
    <source>
        <dbReference type="ARBA" id="ARBA00013346"/>
    </source>
</evidence>
<gene>
    <name evidence="12" type="ORF">GCM10009754_55640</name>
</gene>
<comment type="subcellular location">
    <subcellularLocation>
        <location evidence="1">Cytoplasm</location>
    </subcellularLocation>
</comment>
<evidence type="ECO:0000313" key="12">
    <source>
        <dbReference type="EMBL" id="GAA1973596.1"/>
    </source>
</evidence>
<dbReference type="PANTHER" id="PTHR11579">
    <property type="entry name" value="PROTEIN-L-ISOASPARTATE O-METHYLTRANSFERASE"/>
    <property type="match status" value="1"/>
</dbReference>
<name>A0ABN2RRC9_9PSEU</name>
<proteinExistence type="inferred from homology"/>
<keyword evidence="5" id="KW-0963">Cytoplasm</keyword>
<evidence type="ECO:0000256" key="1">
    <source>
        <dbReference type="ARBA" id="ARBA00004496"/>
    </source>
</evidence>
<comment type="similarity">
    <text evidence="2">Belongs to the methyltransferase superfamily. L-isoaspartyl/D-aspartyl protein methyltransferase family.</text>
</comment>
<reference evidence="12 13" key="1">
    <citation type="journal article" date="2019" name="Int. J. Syst. Evol. Microbiol.">
        <title>The Global Catalogue of Microorganisms (GCM) 10K type strain sequencing project: providing services to taxonomists for standard genome sequencing and annotation.</title>
        <authorList>
            <consortium name="The Broad Institute Genomics Platform"/>
            <consortium name="The Broad Institute Genome Sequencing Center for Infectious Disease"/>
            <person name="Wu L."/>
            <person name="Ma J."/>
        </authorList>
    </citation>
    <scope>NUCLEOTIDE SEQUENCE [LARGE SCALE GENOMIC DNA]</scope>
    <source>
        <strain evidence="12 13">JCM 14545</strain>
    </source>
</reference>
<dbReference type="PANTHER" id="PTHR11579:SF0">
    <property type="entry name" value="PROTEIN-L-ISOASPARTATE(D-ASPARTATE) O-METHYLTRANSFERASE"/>
    <property type="match status" value="1"/>
</dbReference>
<dbReference type="InterPro" id="IPR000682">
    <property type="entry name" value="PCMT"/>
</dbReference>
<dbReference type="CDD" id="cd02440">
    <property type="entry name" value="AdoMet_MTases"/>
    <property type="match status" value="1"/>
</dbReference>
<dbReference type="Pfam" id="PF01135">
    <property type="entry name" value="PCMT"/>
    <property type="match status" value="1"/>
</dbReference>
<sequence>MTEWQEQLTVPRAPFIPAVVWVDDPATSGFISVSRGDDETRWHELVAADEPIITQVDDGRTAPGRTGLQPSSSCSQPSLVAAMLAALDVRDGHRVMEIGTGTGWNAALLSDRAGARGRVVSIEVDPTVADNARTALADVGYAPLVMTGDGTKGYAGGAPYDRVICTASVRTIPRPWIDQTQPGGVIVVPWGTDYGNDALTRLEVGEDGTASGRCGMGLAFMRVRQQRRDFLEPAVDELDAAETTQTGRTGRELFEMVAFTQAAFTIGLRVPSCYLTVEEIDDDHRRIELHDVRSQSWARVTLVRGHDSWTVRQIGPRRLWHEVDAAHTWWCDAGKPTPDRYGLTVTPDGTHEVWIDAPRNERHWPLTF</sequence>
<keyword evidence="13" id="KW-1185">Reference proteome</keyword>
<evidence type="ECO:0000256" key="9">
    <source>
        <dbReference type="ARBA" id="ARBA00030757"/>
    </source>
</evidence>
<dbReference type="GO" id="GO:0008168">
    <property type="term" value="F:methyltransferase activity"/>
    <property type="evidence" value="ECO:0007669"/>
    <property type="project" value="UniProtKB-KW"/>
</dbReference>
<organism evidence="12 13">
    <name type="scientific">Amycolatopsis minnesotensis</name>
    <dbReference type="NCBI Taxonomy" id="337894"/>
    <lineage>
        <taxon>Bacteria</taxon>
        <taxon>Bacillati</taxon>
        <taxon>Actinomycetota</taxon>
        <taxon>Actinomycetes</taxon>
        <taxon>Pseudonocardiales</taxon>
        <taxon>Pseudonocardiaceae</taxon>
        <taxon>Amycolatopsis</taxon>
    </lineage>
</organism>
<comment type="caution">
    <text evidence="12">The sequence shown here is derived from an EMBL/GenBank/DDBJ whole genome shotgun (WGS) entry which is preliminary data.</text>
</comment>
<evidence type="ECO:0000256" key="2">
    <source>
        <dbReference type="ARBA" id="ARBA00005369"/>
    </source>
</evidence>
<dbReference type="Gene3D" id="3.40.50.150">
    <property type="entry name" value="Vaccinia Virus protein VP39"/>
    <property type="match status" value="1"/>
</dbReference>
<evidence type="ECO:0000256" key="10">
    <source>
        <dbReference type="ARBA" id="ARBA00031323"/>
    </source>
</evidence>
<evidence type="ECO:0000256" key="7">
    <source>
        <dbReference type="ARBA" id="ARBA00022679"/>
    </source>
</evidence>